<organism evidence="1 2">
    <name type="scientific">Anas platyrhynchos</name>
    <name type="common">Mallard</name>
    <name type="synonym">Anas boschas</name>
    <dbReference type="NCBI Taxonomy" id="8839"/>
    <lineage>
        <taxon>Eukaryota</taxon>
        <taxon>Metazoa</taxon>
        <taxon>Chordata</taxon>
        <taxon>Craniata</taxon>
        <taxon>Vertebrata</taxon>
        <taxon>Euteleostomi</taxon>
        <taxon>Archelosauria</taxon>
        <taxon>Archosauria</taxon>
        <taxon>Dinosauria</taxon>
        <taxon>Saurischia</taxon>
        <taxon>Theropoda</taxon>
        <taxon>Coelurosauria</taxon>
        <taxon>Aves</taxon>
        <taxon>Neognathae</taxon>
        <taxon>Galloanserae</taxon>
        <taxon>Anseriformes</taxon>
        <taxon>Anatidae</taxon>
        <taxon>Anatinae</taxon>
        <taxon>Anas</taxon>
    </lineage>
</organism>
<gene>
    <name evidence="1" type="ORF">Anapl_14513</name>
</gene>
<reference evidence="2" key="1">
    <citation type="journal article" date="2013" name="Nat. Genet.">
        <title>The duck genome and transcriptome provide insight into an avian influenza virus reservoir species.</title>
        <authorList>
            <person name="Huang Y."/>
            <person name="Li Y."/>
            <person name="Burt D.W."/>
            <person name="Chen H."/>
            <person name="Zhang Y."/>
            <person name="Qian W."/>
            <person name="Kim H."/>
            <person name="Gan S."/>
            <person name="Zhao Y."/>
            <person name="Li J."/>
            <person name="Yi K."/>
            <person name="Feng H."/>
            <person name="Zhu P."/>
            <person name="Li B."/>
            <person name="Liu Q."/>
            <person name="Fairley S."/>
            <person name="Magor K.E."/>
            <person name="Du Z."/>
            <person name="Hu X."/>
            <person name="Goodman L."/>
            <person name="Tafer H."/>
            <person name="Vignal A."/>
            <person name="Lee T."/>
            <person name="Kim K.W."/>
            <person name="Sheng Z."/>
            <person name="An Y."/>
            <person name="Searle S."/>
            <person name="Herrero J."/>
            <person name="Groenen M.A."/>
            <person name="Crooijmans R.P."/>
            <person name="Faraut T."/>
            <person name="Cai Q."/>
            <person name="Webster R.G."/>
            <person name="Aldridge J.R."/>
            <person name="Warren W.C."/>
            <person name="Bartschat S."/>
            <person name="Kehr S."/>
            <person name="Marz M."/>
            <person name="Stadler P.F."/>
            <person name="Smith J."/>
            <person name="Kraus R.H."/>
            <person name="Zhao Y."/>
            <person name="Ren L."/>
            <person name="Fei J."/>
            <person name="Morisson M."/>
            <person name="Kaiser P."/>
            <person name="Griffin D.K."/>
            <person name="Rao M."/>
            <person name="Pitel F."/>
            <person name="Wang J."/>
            <person name="Li N."/>
        </authorList>
    </citation>
    <scope>NUCLEOTIDE SEQUENCE [LARGE SCALE GENOMIC DNA]</scope>
</reference>
<dbReference type="Proteomes" id="UP000296049">
    <property type="component" value="Unassembled WGS sequence"/>
</dbReference>
<keyword evidence="2" id="KW-1185">Reference proteome</keyword>
<dbReference type="AlphaFoldDB" id="R0JZB1"/>
<name>R0JZB1_ANAPL</name>
<dbReference type="EMBL" id="KB742933">
    <property type="protein sequence ID" value="EOB02682.1"/>
    <property type="molecule type" value="Genomic_DNA"/>
</dbReference>
<evidence type="ECO:0000313" key="1">
    <source>
        <dbReference type="EMBL" id="EOB02682.1"/>
    </source>
</evidence>
<protein>
    <submittedName>
        <fullName evidence="1">Uncharacterized protein</fullName>
    </submittedName>
</protein>
<proteinExistence type="predicted"/>
<evidence type="ECO:0000313" key="2">
    <source>
        <dbReference type="Proteomes" id="UP000296049"/>
    </source>
</evidence>
<sequence length="91" mass="10221">MPNTLYCLEKVDLAAHVLKDTLRTSGYKVALDGHIQPIVSCVGTQSAKYGEGETQLVEVLEYVGMTLDFPKLMFSSTGYETLWDKEYILKQ</sequence>
<accession>R0JZB1</accession>